<evidence type="ECO:0000313" key="3">
    <source>
        <dbReference type="Proteomes" id="UP000253551"/>
    </source>
</evidence>
<dbReference type="Proteomes" id="UP000253551">
    <property type="component" value="Unassembled WGS sequence"/>
</dbReference>
<accession>A0A367JJE9</accession>
<dbReference type="OrthoDB" id="10039566at2759"/>
<feature type="non-terminal residue" evidence="2">
    <location>
        <position position="1"/>
    </location>
</feature>
<dbReference type="AlphaFoldDB" id="A0A367JJE9"/>
<dbReference type="GO" id="GO:0000329">
    <property type="term" value="C:fungal-type vacuole membrane"/>
    <property type="evidence" value="ECO:0007669"/>
    <property type="project" value="InterPro"/>
</dbReference>
<reference evidence="2 3" key="1">
    <citation type="journal article" date="2018" name="G3 (Bethesda)">
        <title>Phylogenetic and Phylogenomic Definition of Rhizopus Species.</title>
        <authorList>
            <person name="Gryganskyi A.P."/>
            <person name="Golan J."/>
            <person name="Dolatabadi S."/>
            <person name="Mondo S."/>
            <person name="Robb S."/>
            <person name="Idnurm A."/>
            <person name="Muszewska A."/>
            <person name="Steczkiewicz K."/>
            <person name="Masonjones S."/>
            <person name="Liao H.L."/>
            <person name="Gajdeczka M.T."/>
            <person name="Anike F."/>
            <person name="Vuek A."/>
            <person name="Anishchenko I.M."/>
            <person name="Voigt K."/>
            <person name="de Hoog G.S."/>
            <person name="Smith M.E."/>
            <person name="Heitman J."/>
            <person name="Vilgalys R."/>
            <person name="Stajich J.E."/>
        </authorList>
    </citation>
    <scope>NUCLEOTIDE SEQUENCE [LARGE SCALE GENOMIC DNA]</scope>
    <source>
        <strain evidence="2 3">LSU 92-RS-03</strain>
    </source>
</reference>
<dbReference type="STRING" id="4846.A0A367JJE9"/>
<feature type="domain" description="Tag1-like fourth Ig-like" evidence="1">
    <location>
        <begin position="33"/>
        <end position="132"/>
    </location>
</feature>
<protein>
    <recommendedName>
        <fullName evidence="1">Tag1-like fourth Ig-like domain-containing protein</fullName>
    </recommendedName>
</protein>
<dbReference type="Pfam" id="PF12505">
    <property type="entry name" value="DUF3712"/>
    <property type="match status" value="2"/>
</dbReference>
<dbReference type="PANTHER" id="PTHR35895:SF1">
    <property type="entry name" value="LIPID-BINDING SERUM GLYCOPROTEIN C-TERMINAL DOMAIN-CONTAINING PROTEIN"/>
    <property type="match status" value="1"/>
</dbReference>
<evidence type="ECO:0000313" key="2">
    <source>
        <dbReference type="EMBL" id="RCH90057.1"/>
    </source>
</evidence>
<dbReference type="InterPro" id="IPR046368">
    <property type="entry name" value="Tag1"/>
</dbReference>
<dbReference type="InterPro" id="IPR059065">
    <property type="entry name" value="Ig_Tag1-like_4th"/>
</dbReference>
<dbReference type="InterPro" id="IPR022185">
    <property type="entry name" value="DUF3712"/>
</dbReference>
<comment type="caution">
    <text evidence="2">The sequence shown here is derived from an EMBL/GenBank/DDBJ whole genome shotgun (WGS) entry which is preliminary data.</text>
</comment>
<evidence type="ECO:0000259" key="1">
    <source>
        <dbReference type="Pfam" id="PF26150"/>
    </source>
</evidence>
<dbReference type="EMBL" id="PJQM01003223">
    <property type="protein sequence ID" value="RCH90057.1"/>
    <property type="molecule type" value="Genomic_DNA"/>
</dbReference>
<dbReference type="PANTHER" id="PTHR35895">
    <property type="entry name" value="CHROMOSOME 16, WHOLE GENOME SHOTGUN SEQUENCE"/>
    <property type="match status" value="1"/>
</dbReference>
<organism evidence="2 3">
    <name type="scientific">Rhizopus stolonifer</name>
    <name type="common">Rhizopus nigricans</name>
    <dbReference type="NCBI Taxonomy" id="4846"/>
    <lineage>
        <taxon>Eukaryota</taxon>
        <taxon>Fungi</taxon>
        <taxon>Fungi incertae sedis</taxon>
        <taxon>Mucoromycota</taxon>
        <taxon>Mucoromycotina</taxon>
        <taxon>Mucoromycetes</taxon>
        <taxon>Mucorales</taxon>
        <taxon>Mucorineae</taxon>
        <taxon>Rhizopodaceae</taxon>
        <taxon>Rhizopus</taxon>
    </lineage>
</organism>
<keyword evidence="3" id="KW-1185">Reference proteome</keyword>
<name>A0A367JJE9_RHIST</name>
<proteinExistence type="predicted"/>
<sequence>NTTIGPLVLSGINFKVPTLLHGLEFLNSSATLINSLDVVGGQSDHLELSINVTMENPSDFSIAAGDVTFAMLADSTNLGDVTLTNLVLKRGMNTISASGRFDPKSSQTGQNLLSTYVMGHDNDVQIEGTKESTDIASLSGALSQVSLSSNLLGLKVALIQGSSLAVRPTTLQDGIVDVKVSIANPFSAGLTITKVVFAVTYNGMPIGNIDQDISSNPIVIPGKTTVQPSELSMLMNTEPAAVALLLRSLAVTSQLDTRPLDALLTLGGFHIEGQDNIAADSSLFNGFNISNFVMEAMKSLKVDLSLASDLNIGQYVNTLNFAQANVQITTDSSVTALISIVGQPIVQQIVDGSVLAFESIVMSAPTESGFKIQMKGSITKTGPMAASISFPTPLTVAWQGKVFGQVAMQAIEAKPDTGAMFDISGDFSITDGNAMSEFAAYMINNVDFIWDIYSKDVSVTALGFTFTKISMEKFDAVKISFFDLPSNDAAGGITLTAQTTINNPSQVGFNFQGVGFESFYKGVDLGPLGSNGAAVFSPRGVANLAMKGCLIPQGTFSGIAAITEVFENFLSANSSLLTVKGVSASGPNGDVQWLSDAFKTIKVNIVVLPGPPTKPQLISAVSMKDLQIDFTKNPFAPPSGSQNVEAQLKNPFGFLLGVKSLNMKVDSNSNGHHVASLDIPESSATTLADSIVHTAFSNIPFEVYSGSEVLFSQFVGGLTLMPAIPFGLQGVVSSIAQTAVGDFKLNNINFDLNISFANFGGTTEITSLKVVGGYATYIAADLVIALNNPSQITITAGDLNFNVIMDATESSVGIVTLSQAVIKPGRNKMTASLKMTSTDLLSLSRLLTNYLTGQTTLLTVKGSANSTKIIPLQDGLSQVALKTNMVGIPPQLVVENQMKMVGLTPQIWVKFYNPLDTSYTVAGVSVNVFFISSSGSYLNLGTLAGALNPPVTVPPKGTAVNENALILKVQLSNAIQFLMMPSDARKVDLFQNVTVVVGSDFHGGMYYTQKNVPVVDRDTSATAQALSLILKSANSTMPSVSNMTTPTTKLASIISTTE</sequence>
<gene>
    <name evidence="2" type="ORF">CU098_000268</name>
</gene>
<feature type="non-terminal residue" evidence="2">
    <location>
        <position position="1058"/>
    </location>
</feature>
<dbReference type="Pfam" id="PF26150">
    <property type="entry name" value="LEA-2_4"/>
    <property type="match status" value="1"/>
</dbReference>